<name>A0A816IR68_BRANA</name>
<dbReference type="SUPFAM" id="SSF54236">
    <property type="entry name" value="Ubiquitin-like"/>
    <property type="match status" value="1"/>
</dbReference>
<dbReference type="EMBL" id="HG994367">
    <property type="protein sequence ID" value="CAF1709351.1"/>
    <property type="molecule type" value="Genomic_DNA"/>
</dbReference>
<dbReference type="InterPro" id="IPR029071">
    <property type="entry name" value="Ubiquitin-like_domsf"/>
</dbReference>
<organism evidence="1">
    <name type="scientific">Brassica napus</name>
    <name type="common">Rape</name>
    <dbReference type="NCBI Taxonomy" id="3708"/>
    <lineage>
        <taxon>Eukaryota</taxon>
        <taxon>Viridiplantae</taxon>
        <taxon>Streptophyta</taxon>
        <taxon>Embryophyta</taxon>
        <taxon>Tracheophyta</taxon>
        <taxon>Spermatophyta</taxon>
        <taxon>Magnoliopsida</taxon>
        <taxon>eudicotyledons</taxon>
        <taxon>Gunneridae</taxon>
        <taxon>Pentapetalae</taxon>
        <taxon>rosids</taxon>
        <taxon>malvids</taxon>
        <taxon>Brassicales</taxon>
        <taxon>Brassicaceae</taxon>
        <taxon>Brassiceae</taxon>
        <taxon>Brassica</taxon>
    </lineage>
</organism>
<proteinExistence type="predicted"/>
<evidence type="ECO:0000313" key="1">
    <source>
        <dbReference type="EMBL" id="CAF1709351.1"/>
    </source>
</evidence>
<reference evidence="1" key="1">
    <citation type="submission" date="2021-01" db="EMBL/GenBank/DDBJ databases">
        <authorList>
            <consortium name="Genoscope - CEA"/>
            <person name="William W."/>
        </authorList>
    </citation>
    <scope>NUCLEOTIDE SEQUENCE</scope>
</reference>
<accession>A0A816IR68</accession>
<dbReference type="AlphaFoldDB" id="A0A816IR68"/>
<protein>
    <submittedName>
        <fullName evidence="1">(rape) hypothetical protein</fullName>
    </submittedName>
</protein>
<gene>
    <name evidence="1" type="ORF">DARMORV10_C03P73950.1</name>
</gene>
<sequence length="195" mass="22284">MNCSIFYEVAVHAYSNILEGSDDADTETVIERYFHCVQWEEQKEEGSMTFDDDLYGFVEAVDCFAQLEDGYFFQMMGNIHLHLVRPCDCLYEQTSSSEPKRRKVDESSSVIEDSSTIKVWVPTVYGRKVIKIAVGSLSEKVSSLKEKIANEIQMPAKDLKLRGKEGVLKGDKSLAQNDVETGEILTLTWRISRWY</sequence>
<dbReference type="Gene3D" id="3.10.20.90">
    <property type="entry name" value="Phosphatidylinositol 3-kinase Catalytic Subunit, Chain A, domain 1"/>
    <property type="match status" value="1"/>
</dbReference>
<dbReference type="Proteomes" id="UP001295469">
    <property type="component" value="Chromosome C03"/>
</dbReference>